<keyword evidence="12 17" id="KW-0496">Mitochondrion</keyword>
<dbReference type="PANTHER" id="PTHR11435:SF1">
    <property type="entry name" value="NADH-UBIQUINONE OXIDOREDUCTASE CHAIN 6"/>
    <property type="match status" value="1"/>
</dbReference>
<keyword evidence="11" id="KW-0520">NAD</keyword>
<proteinExistence type="inferred from homology"/>
<sequence length="168" mass="19966">MNFLIIIFFCSCIMFMFMKHPLSLGFVLLIQTISISLITGLFNYNLWFSYILFLVMIGGMLILFIYMTSIISNKKFKFNFKLFIFLMFMLLMLSLLSILNDQYLINFLNINMNMTEFNNNYNLSYSLNKFINYPNYFSLFLLFNYLLITLIAVTKICDINSGPLRQKF</sequence>
<dbReference type="InterPro" id="IPR050269">
    <property type="entry name" value="ComplexI_Subunit6"/>
</dbReference>
<evidence type="ECO:0000256" key="5">
    <source>
        <dbReference type="ARBA" id="ARBA00022448"/>
    </source>
</evidence>
<reference evidence="17" key="1">
    <citation type="journal article" date="2018" name="J. ISSAAS">
        <title>The contribution of mitochondrial metagenomics to large-scale data mining and phylogenetic analysis of Coleoptera.</title>
        <authorList>
            <person name="Miller K."/>
            <person name="Linard B."/>
            <person name="Motyka M."/>
            <person name="Bocek M."/>
            <person name="Vogler A.P."/>
        </authorList>
    </citation>
    <scope>NUCLEOTIDE SEQUENCE</scope>
</reference>
<dbReference type="GO" id="GO:0031966">
    <property type="term" value="C:mitochondrial membrane"/>
    <property type="evidence" value="ECO:0007669"/>
    <property type="project" value="UniProtKB-SubCell"/>
</dbReference>
<gene>
    <name evidence="17" type="primary">nad6</name>
</gene>
<dbReference type="EMBL" id="MG193408">
    <property type="protein sequence ID" value="AXS65478.1"/>
    <property type="molecule type" value="Genomic_DNA"/>
</dbReference>
<dbReference type="GO" id="GO:0008137">
    <property type="term" value="F:NADH dehydrogenase (ubiquinone) activity"/>
    <property type="evidence" value="ECO:0007669"/>
    <property type="project" value="UniProtKB-EC"/>
</dbReference>
<feature type="transmembrane region" description="Helical" evidence="16">
    <location>
        <begin position="47"/>
        <end position="66"/>
    </location>
</feature>
<organism evidence="17">
    <name type="scientific">Nitidulidae sp. KM-2017</name>
    <dbReference type="NCBI Taxonomy" id="2219444"/>
    <lineage>
        <taxon>Eukaryota</taxon>
        <taxon>Metazoa</taxon>
        <taxon>Ecdysozoa</taxon>
        <taxon>Arthropoda</taxon>
        <taxon>Hexapoda</taxon>
        <taxon>Insecta</taxon>
        <taxon>Pterygota</taxon>
        <taxon>Neoptera</taxon>
        <taxon>Endopterygota</taxon>
        <taxon>Coleoptera</taxon>
        <taxon>Polyphaga</taxon>
        <taxon>Cucujiformia</taxon>
        <taxon>Nitidulidae</taxon>
    </lineage>
</organism>
<geneLocation type="mitochondrion" evidence="17"/>
<evidence type="ECO:0000256" key="15">
    <source>
        <dbReference type="ARBA" id="ARBA00049551"/>
    </source>
</evidence>
<keyword evidence="6" id="KW-0679">Respiratory chain</keyword>
<evidence type="ECO:0000256" key="7">
    <source>
        <dbReference type="ARBA" id="ARBA00022692"/>
    </source>
</evidence>
<feature type="transmembrane region" description="Helical" evidence="16">
    <location>
        <begin position="136"/>
        <end position="157"/>
    </location>
</feature>
<name>A0A346RHD1_9CUCU</name>
<evidence type="ECO:0000256" key="6">
    <source>
        <dbReference type="ARBA" id="ARBA00022660"/>
    </source>
</evidence>
<evidence type="ECO:0000256" key="12">
    <source>
        <dbReference type="ARBA" id="ARBA00023128"/>
    </source>
</evidence>
<evidence type="ECO:0000256" key="3">
    <source>
        <dbReference type="ARBA" id="ARBA00012944"/>
    </source>
</evidence>
<comment type="subcellular location">
    <subcellularLocation>
        <location evidence="1">Mitochondrion membrane</location>
        <topology evidence="1">Multi-pass membrane protein</topology>
    </subcellularLocation>
</comment>
<dbReference type="AlphaFoldDB" id="A0A346RHD1"/>
<protein>
    <recommendedName>
        <fullName evidence="4">NADH-ubiquinone oxidoreductase chain 6</fullName>
        <ecNumber evidence="3">7.1.1.2</ecNumber>
    </recommendedName>
    <alternativeName>
        <fullName evidence="14">NADH dehydrogenase subunit 6</fullName>
    </alternativeName>
</protein>
<evidence type="ECO:0000256" key="2">
    <source>
        <dbReference type="ARBA" id="ARBA00005698"/>
    </source>
</evidence>
<keyword evidence="9" id="KW-0249">Electron transport</keyword>
<evidence type="ECO:0000256" key="13">
    <source>
        <dbReference type="ARBA" id="ARBA00023136"/>
    </source>
</evidence>
<feature type="transmembrane region" description="Helical" evidence="16">
    <location>
        <begin position="78"/>
        <end position="99"/>
    </location>
</feature>
<evidence type="ECO:0000256" key="10">
    <source>
        <dbReference type="ARBA" id="ARBA00022989"/>
    </source>
</evidence>
<feature type="transmembrane region" description="Helical" evidence="16">
    <location>
        <begin position="21"/>
        <end position="41"/>
    </location>
</feature>
<keyword evidence="13 16" id="KW-0472">Membrane</keyword>
<evidence type="ECO:0000313" key="17">
    <source>
        <dbReference type="EMBL" id="AXS65478.1"/>
    </source>
</evidence>
<keyword evidence="5" id="KW-0813">Transport</keyword>
<keyword evidence="8" id="KW-1278">Translocase</keyword>
<keyword evidence="7 16" id="KW-0812">Transmembrane</keyword>
<evidence type="ECO:0000256" key="4">
    <source>
        <dbReference type="ARBA" id="ARBA00021095"/>
    </source>
</evidence>
<evidence type="ECO:0000256" key="8">
    <source>
        <dbReference type="ARBA" id="ARBA00022967"/>
    </source>
</evidence>
<evidence type="ECO:0000256" key="11">
    <source>
        <dbReference type="ARBA" id="ARBA00023027"/>
    </source>
</evidence>
<keyword evidence="10 16" id="KW-1133">Transmembrane helix</keyword>
<comment type="catalytic activity">
    <reaction evidence="15">
        <text>a ubiquinone + NADH + 5 H(+)(in) = a ubiquinol + NAD(+) + 4 H(+)(out)</text>
        <dbReference type="Rhea" id="RHEA:29091"/>
        <dbReference type="Rhea" id="RHEA-COMP:9565"/>
        <dbReference type="Rhea" id="RHEA-COMP:9566"/>
        <dbReference type="ChEBI" id="CHEBI:15378"/>
        <dbReference type="ChEBI" id="CHEBI:16389"/>
        <dbReference type="ChEBI" id="CHEBI:17976"/>
        <dbReference type="ChEBI" id="CHEBI:57540"/>
        <dbReference type="ChEBI" id="CHEBI:57945"/>
        <dbReference type="EC" id="7.1.1.2"/>
    </reaction>
</comment>
<dbReference type="PANTHER" id="PTHR11435">
    <property type="entry name" value="NADH UBIQUINONE OXIDOREDUCTASE SUBUNIT ND6"/>
    <property type="match status" value="1"/>
</dbReference>
<accession>A0A346RHD1</accession>
<evidence type="ECO:0000256" key="1">
    <source>
        <dbReference type="ARBA" id="ARBA00004225"/>
    </source>
</evidence>
<evidence type="ECO:0000256" key="14">
    <source>
        <dbReference type="ARBA" id="ARBA00031019"/>
    </source>
</evidence>
<evidence type="ECO:0000256" key="16">
    <source>
        <dbReference type="SAM" id="Phobius"/>
    </source>
</evidence>
<comment type="similarity">
    <text evidence="2">Belongs to the complex I subunit 6 family.</text>
</comment>
<dbReference type="EC" id="7.1.1.2" evidence="3"/>
<evidence type="ECO:0000256" key="9">
    <source>
        <dbReference type="ARBA" id="ARBA00022982"/>
    </source>
</evidence>